<dbReference type="EMBL" id="RHHS01000033">
    <property type="protein sequence ID" value="RNB55662.1"/>
    <property type="molecule type" value="Genomic_DNA"/>
</dbReference>
<dbReference type="AlphaFoldDB" id="A0A3M8AX21"/>
<dbReference type="Proteomes" id="UP000268829">
    <property type="component" value="Unassembled WGS sequence"/>
</dbReference>
<evidence type="ECO:0000313" key="3">
    <source>
        <dbReference type="Proteomes" id="UP000268829"/>
    </source>
</evidence>
<keyword evidence="3" id="KW-1185">Reference proteome</keyword>
<feature type="compositionally biased region" description="Basic and acidic residues" evidence="1">
    <location>
        <begin position="50"/>
        <end position="60"/>
    </location>
</feature>
<name>A0A3M8AX21_9BACL</name>
<gene>
    <name evidence="2" type="ORF">EDM57_14290</name>
</gene>
<feature type="region of interest" description="Disordered" evidence="1">
    <location>
        <begin position="50"/>
        <end position="91"/>
    </location>
</feature>
<protein>
    <submittedName>
        <fullName evidence="2">Uncharacterized protein</fullName>
    </submittedName>
</protein>
<evidence type="ECO:0000313" key="2">
    <source>
        <dbReference type="EMBL" id="RNB55662.1"/>
    </source>
</evidence>
<reference evidence="2 3" key="1">
    <citation type="submission" date="2018-10" db="EMBL/GenBank/DDBJ databases">
        <title>Phylogenomics of Brevibacillus.</title>
        <authorList>
            <person name="Dunlap C."/>
        </authorList>
    </citation>
    <scope>NUCLEOTIDE SEQUENCE [LARGE SCALE GENOMIC DNA]</scope>
    <source>
        <strain evidence="2 3">DSM 100115</strain>
    </source>
</reference>
<evidence type="ECO:0000256" key="1">
    <source>
        <dbReference type="SAM" id="MobiDB-lite"/>
    </source>
</evidence>
<feature type="compositionally biased region" description="Polar residues" evidence="1">
    <location>
        <begin position="81"/>
        <end position="91"/>
    </location>
</feature>
<proteinExistence type="predicted"/>
<accession>A0A3M8AX21</accession>
<organism evidence="2 3">
    <name type="scientific">Brevibacillus gelatini</name>
    <dbReference type="NCBI Taxonomy" id="1655277"/>
    <lineage>
        <taxon>Bacteria</taxon>
        <taxon>Bacillati</taxon>
        <taxon>Bacillota</taxon>
        <taxon>Bacilli</taxon>
        <taxon>Bacillales</taxon>
        <taxon>Paenibacillaceae</taxon>
        <taxon>Brevibacillus</taxon>
    </lineage>
</organism>
<sequence>MVMEKSYPLGRVAFLLLKEVWGKLGAVADQAGLVFRAFLASPKAPINGHFKTDPTAELHQSRLIPRPNKDTDKAKPANLFQPPTSQSPKCNQSLQTMLTFGMIMKKSKEWNKWLCCLPRFSSKD</sequence>
<comment type="caution">
    <text evidence="2">The sequence shown here is derived from an EMBL/GenBank/DDBJ whole genome shotgun (WGS) entry which is preliminary data.</text>
</comment>